<dbReference type="PROSITE" id="PS50817">
    <property type="entry name" value="INTEIN_N_TER"/>
    <property type="match status" value="1"/>
</dbReference>
<keyword evidence="1" id="KW-0175">Coiled coil</keyword>
<accession>A0AB39QS78</accession>
<dbReference type="RefSeq" id="WP_369222795.1">
    <property type="nucleotide sequence ID" value="NZ_CP163441.1"/>
</dbReference>
<dbReference type="Gene3D" id="2.170.16.10">
    <property type="entry name" value="Hedgehog/Intein (Hint) domain"/>
    <property type="match status" value="1"/>
</dbReference>
<feature type="coiled-coil region" evidence="1">
    <location>
        <begin position="679"/>
        <end position="706"/>
    </location>
</feature>
<dbReference type="SUPFAM" id="SSF51294">
    <property type="entry name" value="Hedgehog/intein (Hint) domain"/>
    <property type="match status" value="1"/>
</dbReference>
<feature type="compositionally biased region" description="Basic and acidic residues" evidence="2">
    <location>
        <begin position="539"/>
        <end position="570"/>
    </location>
</feature>
<dbReference type="SMART" id="SM00306">
    <property type="entry name" value="HintN"/>
    <property type="match status" value="1"/>
</dbReference>
<feature type="region of interest" description="Disordered" evidence="2">
    <location>
        <begin position="539"/>
        <end position="598"/>
    </location>
</feature>
<evidence type="ECO:0000256" key="2">
    <source>
        <dbReference type="SAM" id="MobiDB-lite"/>
    </source>
</evidence>
<feature type="region of interest" description="Disordered" evidence="2">
    <location>
        <begin position="626"/>
        <end position="660"/>
    </location>
</feature>
<dbReference type="EMBL" id="CP163441">
    <property type="protein sequence ID" value="XDQ43729.1"/>
    <property type="molecule type" value="Genomic_DNA"/>
</dbReference>
<protein>
    <submittedName>
        <fullName evidence="4">Hint domain-containing protein</fullName>
    </submittedName>
</protein>
<feature type="compositionally biased region" description="Low complexity" evidence="2">
    <location>
        <begin position="949"/>
        <end position="964"/>
    </location>
</feature>
<dbReference type="NCBIfam" id="TIGR01443">
    <property type="entry name" value="intein_Cterm"/>
    <property type="match status" value="1"/>
</dbReference>
<dbReference type="InterPro" id="IPR030934">
    <property type="entry name" value="Intein_C"/>
</dbReference>
<evidence type="ECO:0000256" key="1">
    <source>
        <dbReference type="SAM" id="Coils"/>
    </source>
</evidence>
<evidence type="ECO:0000313" key="4">
    <source>
        <dbReference type="EMBL" id="XDQ43729.1"/>
    </source>
</evidence>
<feature type="compositionally biased region" description="Low complexity" evidence="2">
    <location>
        <begin position="571"/>
        <end position="594"/>
    </location>
</feature>
<evidence type="ECO:0000259" key="3">
    <source>
        <dbReference type="SMART" id="SM00306"/>
    </source>
</evidence>
<gene>
    <name evidence="4" type="ORF">AB5J52_16475</name>
</gene>
<feature type="domain" description="Hint" evidence="3">
    <location>
        <begin position="1207"/>
        <end position="1301"/>
    </location>
</feature>
<sequence>MRTDAPPAQSRARRGHPLLGRLLSSTAVLCSVALLASTAQPTGLTRILPAAATGTDPATGYDLDQAVKIRDAQCLMNIMQRRGGKEMKAVARAGLAGTDAELLAAGDPEYYKTPQPPLSVAYDKDKATASAKMDELYNRHKVWEASLDVTPPAGYTQTGFQWVEQKDNPFATTGLSGWIADQFWQSEYDLFNTDQTPLARQSSVDAVTNIVNTRYSEDRSEDYDDWSAWKWEMQFMHPMYADDARIFLQNGGFPTTAPDPDSVEFRIDVEALKARFASCTTSNPIDPHKVLTAETVVASTEWQAEISGQKTQRDSILAAESAANGDLQVATQALGEALGQSIIASRLADWQAYWLKQPTSDPSYPAAAAFTKVAADLVKAQAMALGRLYVASRAAQSAQTQAAKATAAQTDAYAVADAAGLPRGRGLLYGQQAVQVTKASAAAATAVAKATETASNATRASAADSKTLMALAQTQAHASAAEFRRAAAQEAAAQAKAAADGAAVQATKAAENAAKAKTARAKAEAAEATAKDAAADAKAKRATAEAERDKAETQKDIAAAERAKAADADQRAQSQRQVAADRLSAAQTAAGTASTKKDEALAAERRAAVARDNAVNAKNTEDALSARADAAESRAAADEGTDAAADSRAAATQARTAANEAGDAARAARAAADDATAAAVNAREAATRAEAAAARAKAASDAAQRDVAVAHAAVQKAHAAAADAIAASGAAAENVRVAKALADTAKAKATEAKANAAIARSEANAAAATAVQTAGFAYATAQAALAARDAAAQVIKPANDAIELGSPYQETDSSAGLAVLSGQAAKTASEQQAALAQAKAAQAAKASTEAAALAAQASADAKAAAVAAADAADSAAKAAASLAQARTSAAAAAADAKAAVKAEANTVAYDKQATADAAAAAGAATAASGYADDARNSADAAETDAASARSAATAAETDAATAGDVADRAEADATAAEASAARAQQDATEAEAAATAAETAANAQSETVRMSGNGPAGAEGVIAQPYGLKDTISSDGVCTGTHSGSDVGCEVDVTHHITGTMIYLVLTCPLPNTSAVDCIGSYTADYLDSVPIDFSYDDQIHIDGWELTAEILKTVAYGMVQDFIGCARLVFTGSGGTGSDCAWAIGSIVVPPMLKAASRYVLALRAAMRTGIGLDQAIFNLRRSGLTADALANLTKAGRAAKLAAAGQCFTAGTPIATANGTKKIEDIKVGDRVWAADPVTGKQTLRRVTRLFQHTADGLVRIHAGGRDVRVTAGHPFQVKGKGWVDAGDLKPGNLLEKRDGTTVAVDGVSELPGPAQVFNFEVETDHTYYATDLDVLVHNTCGEYSEIYDNGTAILASIDNKGILNTAVEVVKNGTEATAPTGGEMFTRAMDALAGDAEGVRGTWNSGALRDNLDSFNAGIQNLLSPEDAARATFTGKMAAKYGFTKVTIEETVGSPGEYTAAKVVFRK</sequence>
<dbReference type="InterPro" id="IPR003587">
    <property type="entry name" value="Hint_dom_N"/>
</dbReference>
<dbReference type="GO" id="GO:0016539">
    <property type="term" value="P:intein-mediated protein splicing"/>
    <property type="evidence" value="ECO:0007669"/>
    <property type="project" value="InterPro"/>
</dbReference>
<name>A0AB39QS78_9ACTN</name>
<organism evidence="4">
    <name type="scientific">Streptomyces sp. R39</name>
    <dbReference type="NCBI Taxonomy" id="3238631"/>
    <lineage>
        <taxon>Bacteria</taxon>
        <taxon>Bacillati</taxon>
        <taxon>Actinomycetota</taxon>
        <taxon>Actinomycetes</taxon>
        <taxon>Kitasatosporales</taxon>
        <taxon>Streptomycetaceae</taxon>
        <taxon>Streptomyces</taxon>
    </lineage>
</organism>
<dbReference type="InterPro" id="IPR006141">
    <property type="entry name" value="Intein_N"/>
</dbReference>
<feature type="compositionally biased region" description="Low complexity" evidence="2">
    <location>
        <begin position="972"/>
        <end position="1007"/>
    </location>
</feature>
<feature type="compositionally biased region" description="Low complexity" evidence="2">
    <location>
        <begin position="642"/>
        <end position="660"/>
    </location>
</feature>
<dbReference type="InterPro" id="IPR036844">
    <property type="entry name" value="Hint_dom_sf"/>
</dbReference>
<dbReference type="PROSITE" id="PS50818">
    <property type="entry name" value="INTEIN_C_TER"/>
    <property type="match status" value="1"/>
</dbReference>
<dbReference type="CDD" id="cd00081">
    <property type="entry name" value="Hint"/>
    <property type="match status" value="1"/>
</dbReference>
<reference evidence="4" key="1">
    <citation type="submission" date="2024-07" db="EMBL/GenBank/DDBJ databases">
        <authorList>
            <person name="Yu S.T."/>
        </authorList>
    </citation>
    <scope>NUCLEOTIDE SEQUENCE</scope>
    <source>
        <strain evidence="4">R39</strain>
    </source>
</reference>
<feature type="region of interest" description="Disordered" evidence="2">
    <location>
        <begin position="949"/>
        <end position="1016"/>
    </location>
</feature>
<dbReference type="Pfam" id="PF07591">
    <property type="entry name" value="PT-HINT"/>
    <property type="match status" value="1"/>
</dbReference>
<proteinExistence type="predicted"/>